<accession>A0A2K2G4U3</accession>
<proteinExistence type="predicted"/>
<reference evidence="2 3" key="1">
    <citation type="submission" date="2016-05" db="EMBL/GenBank/DDBJ databases">
        <title>Complete genome sequence of Novosphingobium guangzhouense SA925(T).</title>
        <authorList>
            <person name="Sha S."/>
        </authorList>
    </citation>
    <scope>NUCLEOTIDE SEQUENCE [LARGE SCALE GENOMIC DNA]</scope>
    <source>
        <strain evidence="2 3">SA925</strain>
    </source>
</reference>
<dbReference type="RefSeq" id="WP_103094767.1">
    <property type="nucleotide sequence ID" value="NZ_LYMM01000014.1"/>
</dbReference>
<comment type="caution">
    <text evidence="2">The sequence shown here is derived from an EMBL/GenBank/DDBJ whole genome shotgun (WGS) entry which is preliminary data.</text>
</comment>
<gene>
    <name evidence="2" type="ORF">A8V01_13405</name>
</gene>
<organism evidence="2 3">
    <name type="scientific">Novosphingobium guangzhouense</name>
    <dbReference type="NCBI Taxonomy" id="1850347"/>
    <lineage>
        <taxon>Bacteria</taxon>
        <taxon>Pseudomonadati</taxon>
        <taxon>Pseudomonadota</taxon>
        <taxon>Alphaproteobacteria</taxon>
        <taxon>Sphingomonadales</taxon>
        <taxon>Sphingomonadaceae</taxon>
        <taxon>Novosphingobium</taxon>
    </lineage>
</organism>
<keyword evidence="3" id="KW-1185">Reference proteome</keyword>
<dbReference type="Proteomes" id="UP000236327">
    <property type="component" value="Unassembled WGS sequence"/>
</dbReference>
<evidence type="ECO:0000313" key="2">
    <source>
        <dbReference type="EMBL" id="PNU06055.1"/>
    </source>
</evidence>
<dbReference type="OrthoDB" id="1551172at2"/>
<evidence type="ECO:0000256" key="1">
    <source>
        <dbReference type="SAM" id="MobiDB-lite"/>
    </source>
</evidence>
<name>A0A2K2G4U3_9SPHN</name>
<evidence type="ECO:0000313" key="3">
    <source>
        <dbReference type="Proteomes" id="UP000236327"/>
    </source>
</evidence>
<protein>
    <submittedName>
        <fullName evidence="2">Uncharacterized protein</fullName>
    </submittedName>
</protein>
<dbReference type="EMBL" id="LYMM01000014">
    <property type="protein sequence ID" value="PNU06055.1"/>
    <property type="molecule type" value="Genomic_DNA"/>
</dbReference>
<feature type="region of interest" description="Disordered" evidence="1">
    <location>
        <begin position="156"/>
        <end position="177"/>
    </location>
</feature>
<sequence length="204" mass="21883">MADHYVQGSVAFTSTAQEAALIEEAWQHAADLDNELAPGDPSAEFLAAFPPVELGNPFNGLLAIFDDPRFPQFGAELRVTGADPCMVSIYGDSDFQPDAIAALIQRCCPQTLGEAPIGFTWSYGSSRARPEDSGGGWCAIFADRIEFSETAEGLSKALQPAADPWSDHPHHPVSDWKTDVANDETRLGYLDWIAARQSSAGAAP</sequence>
<dbReference type="AlphaFoldDB" id="A0A2K2G4U3"/>
<feature type="compositionally biased region" description="Basic and acidic residues" evidence="1">
    <location>
        <begin position="165"/>
        <end position="177"/>
    </location>
</feature>